<evidence type="ECO:0000256" key="4">
    <source>
        <dbReference type="ARBA" id="ARBA00022679"/>
    </source>
</evidence>
<name>A0A833R751_9POAL</name>
<gene>
    <name evidence="11" type="ORF">FCM35_KLT16856</name>
</gene>
<organism evidence="11 12">
    <name type="scientific">Carex littledalei</name>
    <dbReference type="NCBI Taxonomy" id="544730"/>
    <lineage>
        <taxon>Eukaryota</taxon>
        <taxon>Viridiplantae</taxon>
        <taxon>Streptophyta</taxon>
        <taxon>Embryophyta</taxon>
        <taxon>Tracheophyta</taxon>
        <taxon>Spermatophyta</taxon>
        <taxon>Magnoliopsida</taxon>
        <taxon>Liliopsida</taxon>
        <taxon>Poales</taxon>
        <taxon>Cyperaceae</taxon>
        <taxon>Cyperoideae</taxon>
        <taxon>Cariceae</taxon>
        <taxon>Carex</taxon>
        <taxon>Carex subgen. Euthyceras</taxon>
    </lineage>
</organism>
<evidence type="ECO:0000256" key="1">
    <source>
        <dbReference type="ARBA" id="ARBA00004323"/>
    </source>
</evidence>
<keyword evidence="3" id="KW-0328">Glycosyltransferase</keyword>
<evidence type="ECO:0000256" key="2">
    <source>
        <dbReference type="ARBA" id="ARBA00004881"/>
    </source>
</evidence>
<evidence type="ECO:0000256" key="3">
    <source>
        <dbReference type="ARBA" id="ARBA00022676"/>
    </source>
</evidence>
<dbReference type="Proteomes" id="UP000623129">
    <property type="component" value="Unassembled WGS sequence"/>
</dbReference>
<keyword evidence="8" id="KW-0325">Glycoprotein</keyword>
<dbReference type="GO" id="GO:0000139">
    <property type="term" value="C:Golgi membrane"/>
    <property type="evidence" value="ECO:0007669"/>
    <property type="project" value="UniProtKB-SubCell"/>
</dbReference>
<feature type="domain" description="Glycosyltransferase 61 catalytic" evidence="10">
    <location>
        <begin position="270"/>
        <end position="368"/>
    </location>
</feature>
<dbReference type="Pfam" id="PF04577">
    <property type="entry name" value="Glyco_transf_61"/>
    <property type="match status" value="1"/>
</dbReference>
<keyword evidence="5 9" id="KW-0812">Transmembrane</keyword>
<comment type="subcellular location">
    <subcellularLocation>
        <location evidence="1">Golgi apparatus membrane</location>
        <topology evidence="1">Single-pass type II membrane protein</topology>
    </subcellularLocation>
</comment>
<comment type="caution">
    <text evidence="11">The sequence shown here is derived from an EMBL/GenBank/DDBJ whole genome shotgun (WGS) entry which is preliminary data.</text>
</comment>
<accession>A0A833R751</accession>
<evidence type="ECO:0000313" key="12">
    <source>
        <dbReference type="Proteomes" id="UP000623129"/>
    </source>
</evidence>
<keyword evidence="7 9" id="KW-0472">Membrane</keyword>
<dbReference type="AlphaFoldDB" id="A0A833R751"/>
<dbReference type="PANTHER" id="PTHR20961:SF38">
    <property type="entry name" value="PROTEIN O-LINKED-MANNOSE BETA-1,4-N-ACETYLGLUCOSAMINYLTRANSFERASE 2"/>
    <property type="match status" value="1"/>
</dbReference>
<protein>
    <recommendedName>
        <fullName evidence="10">Glycosyltransferase 61 catalytic domain-containing protein</fullName>
    </recommendedName>
</protein>
<evidence type="ECO:0000256" key="9">
    <source>
        <dbReference type="SAM" id="Phobius"/>
    </source>
</evidence>
<keyword evidence="12" id="KW-1185">Reference proteome</keyword>
<dbReference type="PANTHER" id="PTHR20961">
    <property type="entry name" value="GLYCOSYLTRANSFERASE"/>
    <property type="match status" value="1"/>
</dbReference>
<dbReference type="InterPro" id="IPR049625">
    <property type="entry name" value="Glyco_transf_61_cat"/>
</dbReference>
<evidence type="ECO:0000256" key="6">
    <source>
        <dbReference type="ARBA" id="ARBA00022989"/>
    </source>
</evidence>
<evidence type="ECO:0000256" key="8">
    <source>
        <dbReference type="ARBA" id="ARBA00023180"/>
    </source>
</evidence>
<keyword evidence="4" id="KW-0808">Transferase</keyword>
<proteinExistence type="predicted"/>
<evidence type="ECO:0000259" key="10">
    <source>
        <dbReference type="Pfam" id="PF04577"/>
    </source>
</evidence>
<comment type="pathway">
    <text evidence="2">Glycan metabolism.</text>
</comment>
<evidence type="ECO:0000256" key="7">
    <source>
        <dbReference type="ARBA" id="ARBA00023136"/>
    </source>
</evidence>
<dbReference type="EMBL" id="SWLB01000004">
    <property type="protein sequence ID" value="KAF3339385.1"/>
    <property type="molecule type" value="Genomic_DNA"/>
</dbReference>
<dbReference type="GO" id="GO:0016763">
    <property type="term" value="F:pentosyltransferase activity"/>
    <property type="evidence" value="ECO:0007669"/>
    <property type="project" value="UniProtKB-ARBA"/>
</dbReference>
<evidence type="ECO:0000256" key="5">
    <source>
        <dbReference type="ARBA" id="ARBA00022692"/>
    </source>
</evidence>
<feature type="transmembrane region" description="Helical" evidence="9">
    <location>
        <begin position="31"/>
        <end position="51"/>
    </location>
</feature>
<evidence type="ECO:0000313" key="11">
    <source>
        <dbReference type="EMBL" id="KAF3339385.1"/>
    </source>
</evidence>
<dbReference type="InterPro" id="IPR007657">
    <property type="entry name" value="Glycosyltransferase_61"/>
</dbReference>
<sequence length="468" mass="53637">MSATALTMPKEKHSKIHAPPSKKISFPNNSILKHSLFFLILFIPLLIFIQYKALQSALHFSWPPLASRLSDQDLTSMLRDSVTFLPLKDLRFSKQPESGHTWFMSSVNDTFEPNDPQYLYFPSNSSKGRVLCLSAHDRHDGAKNLYAFAWREALPQGATLLPGLTYVSSTYYDHNNLWHGLNAIVPFIGWNMRKGCVVPARWVLFHWGELRSKMGKWVNSVAQVTIGNVEIETFEGIEGPACFEEAVVFRHNHGGISKARLREVYDRIRCKAREFCKVDTEKIRDNKDVQMTLFLRTGARSFKNESVVVRVFEEECRKAGNCRVKVEKTDNLSFCDQVGLMSETDILVTPHGAQMTNIMFMERNSSVMEFYPKGWEEFAGIGQYVYKWFSDWAGMKYQGVWRDPEGPPCADPTDRSHCDFKDRQIGHDTAYFSKWASKVFEDMKEYKQSIAIKGTDSSATRTSSCQCR</sequence>
<keyword evidence="6 9" id="KW-1133">Transmembrane helix</keyword>
<reference evidence="11" key="1">
    <citation type="submission" date="2020-01" db="EMBL/GenBank/DDBJ databases">
        <title>Genome sequence of Kobresia littledalei, the first chromosome-level genome in the family Cyperaceae.</title>
        <authorList>
            <person name="Qu G."/>
        </authorList>
    </citation>
    <scope>NUCLEOTIDE SEQUENCE</scope>
    <source>
        <strain evidence="11">C.B.Clarke</strain>
        <tissue evidence="11">Leaf</tissue>
    </source>
</reference>
<dbReference type="OrthoDB" id="529273at2759"/>